<keyword evidence="2" id="KW-0560">Oxidoreductase</keyword>
<dbReference type="RefSeq" id="WP_150276401.1">
    <property type="nucleotide sequence ID" value="NZ_BMFF01000002.1"/>
</dbReference>
<accession>A0ABQ1P9W9</accession>
<keyword evidence="6" id="KW-1185">Reference proteome</keyword>
<evidence type="ECO:0000313" key="5">
    <source>
        <dbReference type="EMBL" id="GGC94014.1"/>
    </source>
</evidence>
<reference evidence="6" key="1">
    <citation type="journal article" date="2019" name="Int. J. Syst. Evol. Microbiol.">
        <title>The Global Catalogue of Microorganisms (GCM) 10K type strain sequencing project: providing services to taxonomists for standard genome sequencing and annotation.</title>
        <authorList>
            <consortium name="The Broad Institute Genomics Platform"/>
            <consortium name="The Broad Institute Genome Sequencing Center for Infectious Disease"/>
            <person name="Wu L."/>
            <person name="Ma J."/>
        </authorList>
    </citation>
    <scope>NUCLEOTIDE SEQUENCE [LARGE SCALE GENOMIC DNA]</scope>
    <source>
        <strain evidence="6">CGMCC 1.12482</strain>
    </source>
</reference>
<dbReference type="InterPro" id="IPR020904">
    <property type="entry name" value="Sc_DH/Rdtase_CS"/>
</dbReference>
<dbReference type="InterPro" id="IPR057326">
    <property type="entry name" value="KR_dom"/>
</dbReference>
<dbReference type="PANTHER" id="PTHR44196:SF1">
    <property type="entry name" value="DEHYDROGENASE_REDUCTASE SDR FAMILY MEMBER 7B"/>
    <property type="match status" value="1"/>
</dbReference>
<dbReference type="NCBIfam" id="NF006565">
    <property type="entry name" value="PRK09072.1"/>
    <property type="match status" value="1"/>
</dbReference>
<sequence length="275" mass="29766">MRLRDSVVVLTGATGGMGQAMVAALCQAGAQVLLVGRQTQALQAMEREFGSRVSCVQADLRQADDRARVVAAARKLSGFNLLVNAAGVNHFGLFESMDDAAIADLIDTNLTANLQLTRALLPLMKSAPQACVVNIGSTFGSIGYAGFSTYCASKFALRGFSQALRRELADTRVGVLYLAPRATRTEMNSTRVNAMNNALQVTMDSPEQVAAQLIRALQQDLREVHLGWPERLFVRLNSLLPSLLDKALRRQLPTIQHYAGTEPDIAPSTALEQRP</sequence>
<dbReference type="EMBL" id="BMFF01000002">
    <property type="protein sequence ID" value="GGC94014.1"/>
    <property type="molecule type" value="Genomic_DNA"/>
</dbReference>
<dbReference type="PRINTS" id="PR00081">
    <property type="entry name" value="GDHRDH"/>
</dbReference>
<feature type="domain" description="Ketoreductase" evidence="4">
    <location>
        <begin position="6"/>
        <end position="182"/>
    </location>
</feature>
<dbReference type="InterPro" id="IPR036291">
    <property type="entry name" value="NAD(P)-bd_dom_sf"/>
</dbReference>
<dbReference type="PANTHER" id="PTHR44196">
    <property type="entry name" value="DEHYDROGENASE/REDUCTASE SDR FAMILY MEMBER 7B"/>
    <property type="match status" value="1"/>
</dbReference>
<evidence type="ECO:0000313" key="6">
    <source>
        <dbReference type="Proteomes" id="UP000638188"/>
    </source>
</evidence>
<proteinExistence type="inferred from homology"/>
<name>A0ABQ1P9W9_9GAMM</name>
<dbReference type="Proteomes" id="UP000638188">
    <property type="component" value="Unassembled WGS sequence"/>
</dbReference>
<dbReference type="InterPro" id="IPR002347">
    <property type="entry name" value="SDR_fam"/>
</dbReference>
<dbReference type="Pfam" id="PF00106">
    <property type="entry name" value="adh_short"/>
    <property type="match status" value="1"/>
</dbReference>
<comment type="similarity">
    <text evidence="1 3">Belongs to the short-chain dehydrogenases/reductases (SDR) family.</text>
</comment>
<organism evidence="5 6">
    <name type="scientific">Halopseudomonas salina</name>
    <dbReference type="NCBI Taxonomy" id="1323744"/>
    <lineage>
        <taxon>Bacteria</taxon>
        <taxon>Pseudomonadati</taxon>
        <taxon>Pseudomonadota</taxon>
        <taxon>Gammaproteobacteria</taxon>
        <taxon>Pseudomonadales</taxon>
        <taxon>Pseudomonadaceae</taxon>
        <taxon>Halopseudomonas</taxon>
    </lineage>
</organism>
<dbReference type="CDD" id="cd05233">
    <property type="entry name" value="SDR_c"/>
    <property type="match status" value="1"/>
</dbReference>
<evidence type="ECO:0000259" key="4">
    <source>
        <dbReference type="SMART" id="SM00822"/>
    </source>
</evidence>
<gene>
    <name evidence="5" type="ORF">GCM10007418_11940</name>
</gene>
<evidence type="ECO:0000256" key="1">
    <source>
        <dbReference type="ARBA" id="ARBA00006484"/>
    </source>
</evidence>
<evidence type="ECO:0000256" key="3">
    <source>
        <dbReference type="RuleBase" id="RU000363"/>
    </source>
</evidence>
<dbReference type="SMART" id="SM00822">
    <property type="entry name" value="PKS_KR"/>
    <property type="match status" value="1"/>
</dbReference>
<dbReference type="PROSITE" id="PS00061">
    <property type="entry name" value="ADH_SHORT"/>
    <property type="match status" value="1"/>
</dbReference>
<protein>
    <submittedName>
        <fullName evidence="5">Short chain dehydrogenase</fullName>
    </submittedName>
</protein>
<evidence type="ECO:0000256" key="2">
    <source>
        <dbReference type="ARBA" id="ARBA00023002"/>
    </source>
</evidence>
<dbReference type="PRINTS" id="PR00080">
    <property type="entry name" value="SDRFAMILY"/>
</dbReference>
<dbReference type="Gene3D" id="3.40.50.720">
    <property type="entry name" value="NAD(P)-binding Rossmann-like Domain"/>
    <property type="match status" value="1"/>
</dbReference>
<dbReference type="SUPFAM" id="SSF51735">
    <property type="entry name" value="NAD(P)-binding Rossmann-fold domains"/>
    <property type="match status" value="1"/>
</dbReference>
<comment type="caution">
    <text evidence="5">The sequence shown here is derived from an EMBL/GenBank/DDBJ whole genome shotgun (WGS) entry which is preliminary data.</text>
</comment>